<evidence type="ECO:0000256" key="1">
    <source>
        <dbReference type="ARBA" id="ARBA00022741"/>
    </source>
</evidence>
<dbReference type="GO" id="GO:0005886">
    <property type="term" value="C:plasma membrane"/>
    <property type="evidence" value="ECO:0007669"/>
    <property type="project" value="TreeGrafter"/>
</dbReference>
<dbReference type="InterPro" id="IPR000719">
    <property type="entry name" value="Prot_kinase_dom"/>
</dbReference>
<proteinExistence type="predicted"/>
<evidence type="ECO:0000313" key="5">
    <source>
        <dbReference type="RefSeq" id="XP_056847374.1"/>
    </source>
</evidence>
<keyword evidence="4" id="KW-1185">Reference proteome</keyword>
<dbReference type="AlphaFoldDB" id="A0A9W3C7B6"/>
<keyword evidence="1" id="KW-0547">Nucleotide-binding</keyword>
<dbReference type="PROSITE" id="PS50011">
    <property type="entry name" value="PROTEIN_KINASE_DOM"/>
    <property type="match status" value="1"/>
</dbReference>
<dbReference type="OrthoDB" id="75710at2759"/>
<dbReference type="GO" id="GO:0004674">
    <property type="term" value="F:protein serine/threonine kinase activity"/>
    <property type="evidence" value="ECO:0007669"/>
    <property type="project" value="TreeGrafter"/>
</dbReference>
<dbReference type="GeneID" id="108815573"/>
<dbReference type="PANTHER" id="PTHR27005">
    <property type="entry name" value="WALL-ASSOCIATED RECEPTOR KINASE-LIKE 21"/>
    <property type="match status" value="1"/>
</dbReference>
<dbReference type="Pfam" id="PF07714">
    <property type="entry name" value="PK_Tyr_Ser-Thr"/>
    <property type="match status" value="1"/>
</dbReference>
<dbReference type="KEGG" id="rsz:108815573"/>
<gene>
    <name evidence="5" type="primary">LOC108815573</name>
</gene>
<accession>A0A9W3C7B6</accession>
<organism evidence="4 5">
    <name type="scientific">Raphanus sativus</name>
    <name type="common">Radish</name>
    <name type="synonym">Raphanus raphanistrum var. sativus</name>
    <dbReference type="NCBI Taxonomy" id="3726"/>
    <lineage>
        <taxon>Eukaryota</taxon>
        <taxon>Viridiplantae</taxon>
        <taxon>Streptophyta</taxon>
        <taxon>Embryophyta</taxon>
        <taxon>Tracheophyta</taxon>
        <taxon>Spermatophyta</taxon>
        <taxon>Magnoliopsida</taxon>
        <taxon>eudicotyledons</taxon>
        <taxon>Gunneridae</taxon>
        <taxon>Pentapetalae</taxon>
        <taxon>rosids</taxon>
        <taxon>malvids</taxon>
        <taxon>Brassicales</taxon>
        <taxon>Brassicaceae</taxon>
        <taxon>Brassiceae</taxon>
        <taxon>Raphanus</taxon>
    </lineage>
</organism>
<name>A0A9W3C7B6_RAPSA</name>
<protein>
    <submittedName>
        <fullName evidence="5">Serine/threonine-protein kinase ZRK1-like</fullName>
    </submittedName>
</protein>
<sequence>MEYWRRNKNKKKKEKEKEKLRNWSLRNGSLFLEQLILDCNVTFTLYKGVIGGRSYVIKRFTEPWREDEPYNDIPLSARNSSSGGVFDDLGYRLNQRGRVGSEDALLLPWNIHLKIAKEVATSLSYLHTAFPRIIIHKDINAINVFLDKNGKAKLTDLSLSITPSKVNQYH</sequence>
<evidence type="ECO:0000256" key="2">
    <source>
        <dbReference type="ARBA" id="ARBA00022840"/>
    </source>
</evidence>
<dbReference type="Gene3D" id="1.10.510.10">
    <property type="entry name" value="Transferase(Phosphotransferase) domain 1"/>
    <property type="match status" value="1"/>
</dbReference>
<dbReference type="GO" id="GO:0005524">
    <property type="term" value="F:ATP binding"/>
    <property type="evidence" value="ECO:0007669"/>
    <property type="project" value="UniProtKB-KW"/>
</dbReference>
<reference evidence="5" key="2">
    <citation type="submission" date="2025-08" db="UniProtKB">
        <authorList>
            <consortium name="RefSeq"/>
        </authorList>
    </citation>
    <scope>IDENTIFICATION</scope>
    <source>
        <tissue evidence="5">Leaf</tissue>
    </source>
</reference>
<dbReference type="InterPro" id="IPR011009">
    <property type="entry name" value="Kinase-like_dom_sf"/>
</dbReference>
<evidence type="ECO:0000313" key="4">
    <source>
        <dbReference type="Proteomes" id="UP000504610"/>
    </source>
</evidence>
<dbReference type="PANTHER" id="PTHR27005:SF507">
    <property type="entry name" value="SERINE_THREONINE-PROTEIN KINASE ZRK1"/>
    <property type="match status" value="1"/>
</dbReference>
<dbReference type="Proteomes" id="UP000504610">
    <property type="component" value="Chromosome 7"/>
</dbReference>
<dbReference type="SUPFAM" id="SSF56112">
    <property type="entry name" value="Protein kinase-like (PK-like)"/>
    <property type="match status" value="1"/>
</dbReference>
<evidence type="ECO:0000259" key="3">
    <source>
        <dbReference type="PROSITE" id="PS50011"/>
    </source>
</evidence>
<reference evidence="4" key="1">
    <citation type="journal article" date="2019" name="Database">
        <title>The radish genome database (RadishGD): an integrated information resource for radish genomics.</title>
        <authorList>
            <person name="Yu H.J."/>
            <person name="Baek S."/>
            <person name="Lee Y.J."/>
            <person name="Cho A."/>
            <person name="Mun J.H."/>
        </authorList>
    </citation>
    <scope>NUCLEOTIDE SEQUENCE [LARGE SCALE GENOMIC DNA]</scope>
    <source>
        <strain evidence="4">cv. WK10039</strain>
    </source>
</reference>
<keyword evidence="2" id="KW-0067">ATP-binding</keyword>
<dbReference type="RefSeq" id="XP_056847374.1">
    <property type="nucleotide sequence ID" value="XM_056991394.1"/>
</dbReference>
<dbReference type="InterPro" id="IPR045274">
    <property type="entry name" value="WAK-like"/>
</dbReference>
<feature type="domain" description="Protein kinase" evidence="3">
    <location>
        <begin position="1"/>
        <end position="170"/>
    </location>
</feature>
<dbReference type="InterPro" id="IPR001245">
    <property type="entry name" value="Ser-Thr/Tyr_kinase_cat_dom"/>
</dbReference>
<dbReference type="GO" id="GO:0007166">
    <property type="term" value="P:cell surface receptor signaling pathway"/>
    <property type="evidence" value="ECO:0007669"/>
    <property type="project" value="InterPro"/>
</dbReference>